<evidence type="ECO:0000313" key="2">
    <source>
        <dbReference type="Proteomes" id="UP001595912"/>
    </source>
</evidence>
<reference evidence="2" key="1">
    <citation type="journal article" date="2019" name="Int. J. Syst. Evol. Microbiol.">
        <title>The Global Catalogue of Microorganisms (GCM) 10K type strain sequencing project: providing services to taxonomists for standard genome sequencing and annotation.</title>
        <authorList>
            <consortium name="The Broad Institute Genomics Platform"/>
            <consortium name="The Broad Institute Genome Sequencing Center for Infectious Disease"/>
            <person name="Wu L."/>
            <person name="Ma J."/>
        </authorList>
    </citation>
    <scope>NUCLEOTIDE SEQUENCE [LARGE SCALE GENOMIC DNA]</scope>
    <source>
        <strain evidence="2">CGMCC 4.7152</strain>
    </source>
</reference>
<accession>A0ABV9WJ55</accession>
<comment type="caution">
    <text evidence="1">The sequence shown here is derived from an EMBL/GenBank/DDBJ whole genome shotgun (WGS) entry which is preliminary data.</text>
</comment>
<protein>
    <submittedName>
        <fullName evidence="1">Uncharacterized protein</fullName>
    </submittedName>
</protein>
<dbReference type="Proteomes" id="UP001595912">
    <property type="component" value="Unassembled WGS sequence"/>
</dbReference>
<keyword evidence="2" id="KW-1185">Reference proteome</keyword>
<evidence type="ECO:0000313" key="1">
    <source>
        <dbReference type="EMBL" id="MFC5007381.1"/>
    </source>
</evidence>
<dbReference type="EMBL" id="JBHSIU010000122">
    <property type="protein sequence ID" value="MFC5007381.1"/>
    <property type="molecule type" value="Genomic_DNA"/>
</dbReference>
<name>A0ABV9WJ55_9ACTN</name>
<gene>
    <name evidence="1" type="ORF">ACFPIJ_57420</name>
</gene>
<proteinExistence type="predicted"/>
<dbReference type="RefSeq" id="WP_380128026.1">
    <property type="nucleotide sequence ID" value="NZ_JBHSIU010000122.1"/>
</dbReference>
<sequence>MKFWELLSLARTAPEAMGRLGDSPAWTEYVGWWHDRDALIRARDRAKLDHELPDEACRHVLEAVPNRYWIADGTVRRTREGTPEPTYSAVETFDRFGGSLLEEVEERGSARVPDLDD</sequence>
<organism evidence="1 2">
    <name type="scientific">Dactylosporangium cerinum</name>
    <dbReference type="NCBI Taxonomy" id="1434730"/>
    <lineage>
        <taxon>Bacteria</taxon>
        <taxon>Bacillati</taxon>
        <taxon>Actinomycetota</taxon>
        <taxon>Actinomycetes</taxon>
        <taxon>Micromonosporales</taxon>
        <taxon>Micromonosporaceae</taxon>
        <taxon>Dactylosporangium</taxon>
    </lineage>
</organism>